<dbReference type="KEGG" id="sze:AW14_02945"/>
<dbReference type="Proteomes" id="UP000032229">
    <property type="component" value="Chromosome"/>
</dbReference>
<sequence>MKLPLRPSFLLKIPYFQILFDLRYEGFAEEFTTYFNHNLETNPEENFKLFKEFSESKFPIEQMNIVHNLGVYYFRYQKNYWSKRPKNSIDFLKWESAFENFLPTYENKLGTKILIAPKWDKQTESFSEFFITETDVHQSVMEGLDMMLISEKVPRSLLPAFALSILIIYYEHKTEIEYFLEQEDPTFKII</sequence>
<dbReference type="EMBL" id="CP007202">
    <property type="protein sequence ID" value="AJR04740.1"/>
    <property type="molecule type" value="Genomic_DNA"/>
</dbReference>
<dbReference type="HOGENOM" id="CLU_1427114_0_0_10"/>
<evidence type="ECO:0000313" key="2">
    <source>
        <dbReference type="Proteomes" id="UP000032229"/>
    </source>
</evidence>
<dbReference type="RefSeq" id="WP_044637444.1">
    <property type="nucleotide sequence ID" value="NZ_CP007202.1"/>
</dbReference>
<dbReference type="AlphaFoldDB" id="A0A0C5WPC8"/>
<protein>
    <submittedName>
        <fullName evidence="1">Uncharacterized protein</fullName>
    </submittedName>
</protein>
<proteinExistence type="predicted"/>
<name>A0A0C5WPC8_9FLAO</name>
<reference evidence="1 2" key="1">
    <citation type="submission" date="2014-02" db="EMBL/GenBank/DDBJ databases">
        <authorList>
            <person name="Young C.-C."/>
            <person name="Hameed A."/>
            <person name="Huang H.-C."/>
            <person name="Shahina M."/>
        </authorList>
    </citation>
    <scope>NUCLEOTIDE SEQUENCE [LARGE SCALE GENOMIC DNA]</scope>
    <source>
        <strain evidence="1 2">CC-SAMT-1</strain>
    </source>
</reference>
<evidence type="ECO:0000313" key="1">
    <source>
        <dbReference type="EMBL" id="AJR04740.1"/>
    </source>
</evidence>
<organism evidence="1 2">
    <name type="scientific">Siansivirga zeaxanthinifaciens CC-SAMT-1</name>
    <dbReference type="NCBI Taxonomy" id="1454006"/>
    <lineage>
        <taxon>Bacteria</taxon>
        <taxon>Pseudomonadati</taxon>
        <taxon>Bacteroidota</taxon>
        <taxon>Flavobacteriia</taxon>
        <taxon>Flavobacteriales</taxon>
        <taxon>Flavobacteriaceae</taxon>
        <taxon>Siansivirga</taxon>
    </lineage>
</organism>
<accession>A0A0C5WPC8</accession>
<keyword evidence="2" id="KW-1185">Reference proteome</keyword>
<dbReference type="STRING" id="1454006.AW14_02945"/>
<gene>
    <name evidence="1" type="ORF">AW14_02945</name>
</gene>